<dbReference type="EMBL" id="CAJVPL010002270">
    <property type="protein sequence ID" value="CAG8605120.1"/>
    <property type="molecule type" value="Genomic_DNA"/>
</dbReference>
<dbReference type="SUPFAM" id="SSF46689">
    <property type="entry name" value="Homeodomain-like"/>
    <property type="match status" value="3"/>
</dbReference>
<dbReference type="PROSITE" id="PS50090">
    <property type="entry name" value="MYB_LIKE"/>
    <property type="match status" value="3"/>
</dbReference>
<dbReference type="GO" id="GO:0000981">
    <property type="term" value="F:DNA-binding transcription factor activity, RNA polymerase II-specific"/>
    <property type="evidence" value="ECO:0007669"/>
    <property type="project" value="TreeGrafter"/>
</dbReference>
<accession>A0A9N9GIW3</accession>
<dbReference type="AlphaFoldDB" id="A0A9N9GIW3"/>
<dbReference type="InterPro" id="IPR001005">
    <property type="entry name" value="SANT/Myb"/>
</dbReference>
<dbReference type="InterPro" id="IPR009057">
    <property type="entry name" value="Homeodomain-like_sf"/>
</dbReference>
<feature type="domain" description="SANT" evidence="2">
    <location>
        <begin position="248"/>
        <end position="290"/>
    </location>
</feature>
<dbReference type="Pfam" id="PF00249">
    <property type="entry name" value="Myb_DNA-binding"/>
    <property type="match status" value="2"/>
</dbReference>
<dbReference type="Proteomes" id="UP000789831">
    <property type="component" value="Unassembled WGS sequence"/>
</dbReference>
<reference evidence="4" key="1">
    <citation type="submission" date="2021-06" db="EMBL/GenBank/DDBJ databases">
        <authorList>
            <person name="Kallberg Y."/>
            <person name="Tangrot J."/>
            <person name="Rosling A."/>
        </authorList>
    </citation>
    <scope>NUCLEOTIDE SEQUENCE</scope>
    <source>
        <strain evidence="4">MT106</strain>
    </source>
</reference>
<keyword evidence="5" id="KW-1185">Reference proteome</keyword>
<feature type="domain" description="Myb-like" evidence="1">
    <location>
        <begin position="14"/>
        <end position="57"/>
    </location>
</feature>
<dbReference type="GO" id="GO:0005634">
    <property type="term" value="C:nucleus"/>
    <property type="evidence" value="ECO:0007669"/>
    <property type="project" value="TreeGrafter"/>
</dbReference>
<evidence type="ECO:0000313" key="5">
    <source>
        <dbReference type="Proteomes" id="UP000789831"/>
    </source>
</evidence>
<feature type="domain" description="HTH myb-type" evidence="3">
    <location>
        <begin position="241"/>
        <end position="294"/>
    </location>
</feature>
<dbReference type="InterPro" id="IPR050560">
    <property type="entry name" value="MYB_TF"/>
</dbReference>
<feature type="domain" description="Myb-like" evidence="1">
    <location>
        <begin position="86"/>
        <end position="129"/>
    </location>
</feature>
<protein>
    <submittedName>
        <fullName evidence="4">12704_t:CDS:1</fullName>
    </submittedName>
</protein>
<feature type="domain" description="Myb-like" evidence="1">
    <location>
        <begin position="240"/>
        <end position="290"/>
    </location>
</feature>
<evidence type="ECO:0000259" key="1">
    <source>
        <dbReference type="PROSITE" id="PS50090"/>
    </source>
</evidence>
<evidence type="ECO:0000313" key="4">
    <source>
        <dbReference type="EMBL" id="CAG8605120.1"/>
    </source>
</evidence>
<dbReference type="SMART" id="SM00717">
    <property type="entry name" value="SANT"/>
    <property type="match status" value="3"/>
</dbReference>
<sequence>MKPLIAAIRKSRLWTKQEIEQIKNLEKKPGTTWKEIQKNYFPNRSLSGLLQKWQKEKSVLEKPNNIKHDDSNDNNNVYNSNYHHFWTNKEIEKITNLVYEHGKDWSYIQKNHFPNRTVGALQSKWWKLNAGKIIALEEEIKTLREAVVKVGSRWTFISREYFDSKLPPKYLRFVYNRMIKSDKRRKLEQKNVTTAEHQNITKDRIEKNDRSSFRKIESEPFNKYRNKRFEKFMSDTKNDVEHLNTGPWNPDEQMVFEYAYKKYGQNWDLISETIGSRSEGQCETYWKEINGKIN</sequence>
<proteinExistence type="predicted"/>
<dbReference type="OrthoDB" id="2143914at2759"/>
<dbReference type="PANTHER" id="PTHR45614">
    <property type="entry name" value="MYB PROTEIN-RELATED"/>
    <property type="match status" value="1"/>
</dbReference>
<comment type="caution">
    <text evidence="4">The sequence shown here is derived from an EMBL/GenBank/DDBJ whole genome shotgun (WGS) entry which is preliminary data.</text>
</comment>
<dbReference type="CDD" id="cd00167">
    <property type="entry name" value="SANT"/>
    <property type="match status" value="2"/>
</dbReference>
<evidence type="ECO:0000259" key="3">
    <source>
        <dbReference type="PROSITE" id="PS51294"/>
    </source>
</evidence>
<gene>
    <name evidence="4" type="ORF">AGERDE_LOCUS9301</name>
</gene>
<dbReference type="InterPro" id="IPR017884">
    <property type="entry name" value="SANT_dom"/>
</dbReference>
<dbReference type="InterPro" id="IPR017930">
    <property type="entry name" value="Myb_dom"/>
</dbReference>
<evidence type="ECO:0000259" key="2">
    <source>
        <dbReference type="PROSITE" id="PS51293"/>
    </source>
</evidence>
<organism evidence="4 5">
    <name type="scientific">Ambispora gerdemannii</name>
    <dbReference type="NCBI Taxonomy" id="144530"/>
    <lineage>
        <taxon>Eukaryota</taxon>
        <taxon>Fungi</taxon>
        <taxon>Fungi incertae sedis</taxon>
        <taxon>Mucoromycota</taxon>
        <taxon>Glomeromycotina</taxon>
        <taxon>Glomeromycetes</taxon>
        <taxon>Archaeosporales</taxon>
        <taxon>Ambisporaceae</taxon>
        <taxon>Ambispora</taxon>
    </lineage>
</organism>
<dbReference type="PROSITE" id="PS51293">
    <property type="entry name" value="SANT"/>
    <property type="match status" value="1"/>
</dbReference>
<dbReference type="PROSITE" id="PS51294">
    <property type="entry name" value="HTH_MYB"/>
    <property type="match status" value="1"/>
</dbReference>
<name>A0A9N9GIW3_9GLOM</name>
<dbReference type="Gene3D" id="1.10.10.60">
    <property type="entry name" value="Homeodomain-like"/>
    <property type="match status" value="3"/>
</dbReference>
<dbReference type="GO" id="GO:0000978">
    <property type="term" value="F:RNA polymerase II cis-regulatory region sequence-specific DNA binding"/>
    <property type="evidence" value="ECO:0007669"/>
    <property type="project" value="TreeGrafter"/>
</dbReference>